<dbReference type="InterPro" id="IPR026893">
    <property type="entry name" value="Tyr/Ser_Pase_IphP-type"/>
</dbReference>
<reference evidence="1 2" key="1">
    <citation type="submission" date="2024-02" db="EMBL/GenBank/DDBJ databases">
        <title>Draft genome sequence of Collimonas sp. strain H4R21, an effective mineral-weathering bacterial strain isolated from the beech rhizosphere.</title>
        <authorList>
            <person name="Morin E."/>
            <person name="Uroz S."/>
            <person name="Leveau J.H.J."/>
            <person name="Kumar R."/>
            <person name="Rey M.W."/>
            <person name="Pham J."/>
        </authorList>
    </citation>
    <scope>NUCLEOTIDE SEQUENCE [LARGE SCALE GENOMIC DNA]</scope>
    <source>
        <strain evidence="1 2">H4R21</strain>
    </source>
</reference>
<evidence type="ECO:0000313" key="1">
    <source>
        <dbReference type="EMBL" id="MEM4987620.1"/>
    </source>
</evidence>
<dbReference type="InterPro" id="IPR029021">
    <property type="entry name" value="Prot-tyrosine_phosphatase-like"/>
</dbReference>
<organism evidence="1 2">
    <name type="scientific">Collimonas rhizosphaerae</name>
    <dbReference type="NCBI Taxonomy" id="3126357"/>
    <lineage>
        <taxon>Bacteria</taxon>
        <taxon>Pseudomonadati</taxon>
        <taxon>Pseudomonadota</taxon>
        <taxon>Betaproteobacteria</taxon>
        <taxon>Burkholderiales</taxon>
        <taxon>Oxalobacteraceae</taxon>
        <taxon>Collimonas</taxon>
    </lineage>
</organism>
<dbReference type="SUPFAM" id="SSF52799">
    <property type="entry name" value="(Phosphotyrosine protein) phosphatases II"/>
    <property type="match status" value="1"/>
</dbReference>
<accession>A0ABU9PUE9</accession>
<name>A0ABU9PUE9_9BURK</name>
<keyword evidence="1" id="KW-0378">Hydrolase</keyword>
<sequence length="251" mass="27995">MLNSTHSHGDLGFEALRNTRDLGGYQAADGRRIAMGRLLRGANPGMASAADIDKLKNYRLDLVLDFRTEAEKHAAETAFASSFNWISDPVMVGNLSPEVLQPIVKSGDPENSRQFMIDFYRAFPVRYQSQFRRFLQRAEQNQTMLYHCTAGKDRTGFASALLLSALGVGHAAIIANYLESNRHNAMPNAQVLAQVFKVELPPQLVAPLMTVEAAYLDAALAVIDEQYGGMDRYLRQVLGIDVERIRNNYLE</sequence>
<evidence type="ECO:0000313" key="2">
    <source>
        <dbReference type="Proteomes" id="UP001495910"/>
    </source>
</evidence>
<dbReference type="Gene3D" id="3.90.190.10">
    <property type="entry name" value="Protein tyrosine phosphatase superfamily"/>
    <property type="match status" value="1"/>
</dbReference>
<proteinExistence type="predicted"/>
<dbReference type="EC" id="3.1.3.48" evidence="1"/>
<keyword evidence="2" id="KW-1185">Reference proteome</keyword>
<dbReference type="Pfam" id="PF13350">
    <property type="entry name" value="Y_phosphatase3"/>
    <property type="match status" value="1"/>
</dbReference>
<comment type="caution">
    <text evidence="1">The sequence shown here is derived from an EMBL/GenBank/DDBJ whole genome shotgun (WGS) entry which is preliminary data.</text>
</comment>
<protein>
    <submittedName>
        <fullName evidence="1">Tyrosine-protein phosphatase</fullName>
        <ecNumber evidence="1">3.1.3.48</ecNumber>
    </submittedName>
</protein>
<gene>
    <name evidence="1" type="ORF">V8G57_09500</name>
</gene>
<dbReference type="EMBL" id="JBANDC010000005">
    <property type="protein sequence ID" value="MEM4987620.1"/>
    <property type="molecule type" value="Genomic_DNA"/>
</dbReference>
<dbReference type="Proteomes" id="UP001495910">
    <property type="component" value="Unassembled WGS sequence"/>
</dbReference>
<dbReference type="GO" id="GO:0004725">
    <property type="term" value="F:protein tyrosine phosphatase activity"/>
    <property type="evidence" value="ECO:0007669"/>
    <property type="project" value="UniProtKB-EC"/>
</dbReference>
<dbReference type="RefSeq" id="WP_342829160.1">
    <property type="nucleotide sequence ID" value="NZ_JBANDC010000005.1"/>
</dbReference>